<evidence type="ECO:0000313" key="2">
    <source>
        <dbReference type="EMBL" id="HIR50265.1"/>
    </source>
</evidence>
<evidence type="ECO:0000256" key="1">
    <source>
        <dbReference type="SAM" id="MobiDB-lite"/>
    </source>
</evidence>
<dbReference type="AlphaFoldDB" id="A0A9D1DGM4"/>
<comment type="caution">
    <text evidence="2">The sequence shown here is derived from an EMBL/GenBank/DDBJ whole genome shotgun (WGS) entry which is preliminary data.</text>
</comment>
<gene>
    <name evidence="2" type="ORF">IAA53_03100</name>
</gene>
<feature type="compositionally biased region" description="Gly residues" evidence="1">
    <location>
        <begin position="102"/>
        <end position="111"/>
    </location>
</feature>
<dbReference type="Proteomes" id="UP000824239">
    <property type="component" value="Unassembled WGS sequence"/>
</dbReference>
<reference evidence="2" key="2">
    <citation type="journal article" date="2021" name="PeerJ">
        <title>Extensive microbial diversity within the chicken gut microbiome revealed by metagenomics and culture.</title>
        <authorList>
            <person name="Gilroy R."/>
            <person name="Ravi A."/>
            <person name="Getino M."/>
            <person name="Pursley I."/>
            <person name="Horton D.L."/>
            <person name="Alikhan N.F."/>
            <person name="Baker D."/>
            <person name="Gharbi K."/>
            <person name="Hall N."/>
            <person name="Watson M."/>
            <person name="Adriaenssens E.M."/>
            <person name="Foster-Nyarko E."/>
            <person name="Jarju S."/>
            <person name="Secka A."/>
            <person name="Antonio M."/>
            <person name="Oren A."/>
            <person name="Chaudhuri R.R."/>
            <person name="La Ragione R."/>
            <person name="Hildebrand F."/>
            <person name="Pallen M.J."/>
        </authorList>
    </citation>
    <scope>NUCLEOTIDE SEQUENCE</scope>
    <source>
        <strain evidence="2">ChiBcec15-4380</strain>
    </source>
</reference>
<reference evidence="2" key="1">
    <citation type="submission" date="2020-10" db="EMBL/GenBank/DDBJ databases">
        <authorList>
            <person name="Gilroy R."/>
        </authorList>
    </citation>
    <scope>NUCLEOTIDE SEQUENCE</scope>
    <source>
        <strain evidence="2">ChiBcec15-4380</strain>
    </source>
</reference>
<proteinExistence type="predicted"/>
<evidence type="ECO:0000313" key="3">
    <source>
        <dbReference type="Proteomes" id="UP000824239"/>
    </source>
</evidence>
<feature type="region of interest" description="Disordered" evidence="1">
    <location>
        <begin position="88"/>
        <end position="111"/>
    </location>
</feature>
<name>A0A9D1DGM4_9FIRM</name>
<protein>
    <submittedName>
        <fullName evidence="2">Uncharacterized protein</fullName>
    </submittedName>
</protein>
<dbReference type="EMBL" id="DVHE01000022">
    <property type="protein sequence ID" value="HIR50265.1"/>
    <property type="molecule type" value="Genomic_DNA"/>
</dbReference>
<accession>A0A9D1DGM4</accession>
<sequence>MARKRVTARGLEQMGYQGFQQTSSGEAVEAPWALEFIAMAANSCPGSLRFSRDTEARQVRVDYTQENEEKGVTVRFFAVRKMLEHEVKRGGEEHGAADGAGEEVGGGYSER</sequence>
<organism evidence="2 3">
    <name type="scientific">Candidatus Avoscillospira avicola</name>
    <dbReference type="NCBI Taxonomy" id="2840706"/>
    <lineage>
        <taxon>Bacteria</taxon>
        <taxon>Bacillati</taxon>
        <taxon>Bacillota</taxon>
        <taxon>Clostridia</taxon>
        <taxon>Eubacteriales</taxon>
        <taxon>Oscillospiraceae</taxon>
        <taxon>Oscillospiraceae incertae sedis</taxon>
        <taxon>Candidatus Avoscillospira</taxon>
    </lineage>
</organism>